<dbReference type="Proteomes" id="UP001336020">
    <property type="component" value="Unassembled WGS sequence"/>
</dbReference>
<proteinExistence type="predicted"/>
<dbReference type="Gene3D" id="1.10.3290.10">
    <property type="entry name" value="Fido-like domain"/>
    <property type="match status" value="1"/>
</dbReference>
<dbReference type="PANTHER" id="PTHR13504">
    <property type="entry name" value="FIDO DOMAIN-CONTAINING PROTEIN DDB_G0283145"/>
    <property type="match status" value="1"/>
</dbReference>
<dbReference type="InterPro" id="IPR036390">
    <property type="entry name" value="WH_DNA-bd_sf"/>
</dbReference>
<feature type="domain" description="Fido" evidence="1">
    <location>
        <begin position="138"/>
        <end position="289"/>
    </location>
</feature>
<organism evidence="2 3">
    <name type="scientific">Rhodococcus artemisiae</name>
    <dbReference type="NCBI Taxonomy" id="714159"/>
    <lineage>
        <taxon>Bacteria</taxon>
        <taxon>Bacillati</taxon>
        <taxon>Actinomycetota</taxon>
        <taxon>Actinomycetes</taxon>
        <taxon>Mycobacteriales</taxon>
        <taxon>Nocardiaceae</taxon>
        <taxon>Rhodococcus</taxon>
    </lineage>
</organism>
<accession>A0ABU7L8Z2</accession>
<dbReference type="PROSITE" id="PS51459">
    <property type="entry name" value="FIDO"/>
    <property type="match status" value="1"/>
</dbReference>
<protein>
    <submittedName>
        <fullName evidence="2">Fic family protein</fullName>
    </submittedName>
</protein>
<gene>
    <name evidence="2" type="ORF">Q7514_10805</name>
</gene>
<evidence type="ECO:0000313" key="3">
    <source>
        <dbReference type="Proteomes" id="UP001336020"/>
    </source>
</evidence>
<dbReference type="SUPFAM" id="SSF140931">
    <property type="entry name" value="Fic-like"/>
    <property type="match status" value="1"/>
</dbReference>
<evidence type="ECO:0000313" key="2">
    <source>
        <dbReference type="EMBL" id="MEE2058011.1"/>
    </source>
</evidence>
<dbReference type="Pfam" id="PF02661">
    <property type="entry name" value="Fic"/>
    <property type="match status" value="1"/>
</dbReference>
<reference evidence="2 3" key="1">
    <citation type="submission" date="2023-07" db="EMBL/GenBank/DDBJ databases">
        <authorList>
            <person name="Girao M."/>
            <person name="Carvalho M.F."/>
        </authorList>
    </citation>
    <scope>NUCLEOTIDE SEQUENCE [LARGE SCALE GENOMIC DNA]</scope>
    <source>
        <strain evidence="2 3">YIM65754</strain>
    </source>
</reference>
<dbReference type="RefSeq" id="WP_330133253.1">
    <property type="nucleotide sequence ID" value="NZ_JAUTXY010000004.1"/>
</dbReference>
<dbReference type="EMBL" id="JAUTXY010000004">
    <property type="protein sequence ID" value="MEE2058011.1"/>
    <property type="molecule type" value="Genomic_DNA"/>
</dbReference>
<dbReference type="PANTHER" id="PTHR13504:SF38">
    <property type="entry name" value="FIDO DOMAIN-CONTAINING PROTEIN"/>
    <property type="match status" value="1"/>
</dbReference>
<comment type="caution">
    <text evidence="2">The sequence shown here is derived from an EMBL/GenBank/DDBJ whole genome shotgun (WGS) entry which is preliminary data.</text>
</comment>
<dbReference type="InterPro" id="IPR003812">
    <property type="entry name" value="Fido"/>
</dbReference>
<evidence type="ECO:0000259" key="1">
    <source>
        <dbReference type="PROSITE" id="PS51459"/>
    </source>
</evidence>
<keyword evidence="3" id="KW-1185">Reference proteome</keyword>
<dbReference type="SUPFAM" id="SSF46785">
    <property type="entry name" value="Winged helix' DNA-binding domain"/>
    <property type="match status" value="1"/>
</dbReference>
<dbReference type="InterPro" id="IPR036597">
    <property type="entry name" value="Fido-like_dom_sf"/>
</dbReference>
<sequence>MAELYRAYWKPDPGSGLIARDRRGGHYERYVPDLVTDRPLIMPPDLAARAASAERDIRRLGTGPGSGGLQSIARFLLRSEAIASSMIEGIAPSPQQVALAELAQDEDIRGFSDQARLVANNISVLRRASSSLVDTDAVTVDDVVMLHAALLPDERHHGLRHVQNWIGGSNWHPLEADFVPPSPEDVGPLMTDLVDYLNGSLHGPLIQAGIVHAQFETIHPFTDGNGRVGRALIHTVLARRGLAPEAVLPISLVLSTLSARYVDGLSAYRYVGSSVEPGALAGVNDWLSTFIEAAVVASEHAQRLAQDIDELEFEWAGRLAGHREAQGLRGGPRAGSATARILPVLAEAPIMTARTVQRILGVSFPAARAALEELADAGVLSRKSVERGTTGYVARDVLDLIDCFRETCLGIKDVAARCHRAGWRRMHLSGAAVPDGIGAG</sequence>
<dbReference type="InterPro" id="IPR040198">
    <property type="entry name" value="Fido_containing"/>
</dbReference>
<name>A0ABU7L8Z2_9NOCA</name>